<evidence type="ECO:0000313" key="2">
    <source>
        <dbReference type="Proteomes" id="UP000249375"/>
    </source>
</evidence>
<accession>A0A5P8E3Q9</accession>
<protein>
    <submittedName>
        <fullName evidence="1">Uncharacterized protein</fullName>
    </submittedName>
</protein>
<keyword evidence="2" id="KW-1185">Reference proteome</keyword>
<dbReference type="AlphaFoldDB" id="A0A5P8E3Q9"/>
<dbReference type="KEGG" id="alq:C7Y71_000185"/>
<dbReference type="InterPro" id="IPR011050">
    <property type="entry name" value="Pectin_lyase_fold/virulence"/>
</dbReference>
<dbReference type="EMBL" id="CP033459">
    <property type="protein sequence ID" value="QFQ11576.1"/>
    <property type="molecule type" value="Genomic_DNA"/>
</dbReference>
<name>A0A5P8E3Q9_9BACT</name>
<reference evidence="1 2" key="1">
    <citation type="submission" date="2018-11" db="EMBL/GenBank/DDBJ databases">
        <authorList>
            <person name="Na S.W."/>
            <person name="Baik M."/>
        </authorList>
    </citation>
    <scope>NUCLEOTIDE SEQUENCE [LARGE SCALE GENOMIC DNA]</scope>
    <source>
        <strain evidence="1 2">E39</strain>
    </source>
</reference>
<sequence length="868" mass="92480">MTEQEKQELKQEIIAQIQSESQDVTELARVQTLDGINTLPALRGTELVIVPVSLLGSPARTAATAAMAAKELAETAAATAGTAAENANEKAGLAQTAASQATEVLEAMERSHCRRIYRYFADDVFTETGLMRADGSVSTSSAYLHTVPMSVAGVERFMLHTKLVGETATSFFPIVVWLDDDNNVVGYVNCTAGEGDYELVPPLGATLAVFNALRTFITQTDSAVCHADIVSATPFAHRIYLSPEGSDENDGLSKGNPVQTLRRANSLLAPDGELVMLAGDYYNLPLDLSNYGRLTGSGRVRCISCYRVTAATAVSGYTRVMSATIDNPPVRGTYLWQHDVADAATAIAPDEVHPVQEGATHRLPSTRIYPAASIAEIEESADVLKWYVSGTTLYFSIVAGTDLATHPVVIPRRTVAASEGGSIEVRNVRFLYSGLLLGGMHGMLENVSVGMTNAAGAVRYDGTTDFLMRRCEAFGCSNDGFNGHGTSAAPSDIVLEDCWAHDNSDDGESCHEHCAVTSRGGLYEYNGNGCTPASGGRASYYGVTARKNLPGHAWTGSTREGTGFSAQGAATSGAQTAMLCQGCHATGNSTGIRTTLATGTIAVECTSVDNAADYGGNVVIVENVYSTLQRQKTRYAAHGADYDTLTGTWRMHKVGNDYLVTGLSAADMEVICAGVDINGAGSLFGALGSPYAGKTNRRIYTYTGIHSKIFPLIANSMANGNKSLEVFYSPYHASGLLCVSNLSAGFANCSALRVVKYLDVSRVTNYAGFGNAFLNCGNLEECYLKGFDAQKDIRTGHETDGTLDFSKSPKLTRESLVFIVENAGTAYEKNLRIPSGIYTAWNADGEASPTWQEFTEMCVSKKISIHLA</sequence>
<dbReference type="Gene3D" id="2.160.20.10">
    <property type="entry name" value="Single-stranded right-handed beta-helix, Pectin lyase-like"/>
    <property type="match status" value="2"/>
</dbReference>
<evidence type="ECO:0000313" key="1">
    <source>
        <dbReference type="EMBL" id="QFQ11576.1"/>
    </source>
</evidence>
<dbReference type="Proteomes" id="UP000249375">
    <property type="component" value="Chromosome"/>
</dbReference>
<dbReference type="OrthoDB" id="9795486at2"/>
<organism evidence="1 2">
    <name type="scientific">Pseudoprevotella muciniphila</name>
    <dbReference type="NCBI Taxonomy" id="2133944"/>
    <lineage>
        <taxon>Bacteria</taxon>
        <taxon>Pseudomonadati</taxon>
        <taxon>Bacteroidota</taxon>
        <taxon>Bacteroidia</taxon>
        <taxon>Bacteroidales</taxon>
        <taxon>Prevotellaceae</taxon>
        <taxon>Pseudoprevotella</taxon>
    </lineage>
</organism>
<dbReference type="InterPro" id="IPR012334">
    <property type="entry name" value="Pectin_lyas_fold"/>
</dbReference>
<gene>
    <name evidence="1" type="ORF">C7Y71_000185</name>
</gene>
<dbReference type="SUPFAM" id="SSF51126">
    <property type="entry name" value="Pectin lyase-like"/>
    <property type="match status" value="1"/>
</dbReference>
<dbReference type="RefSeq" id="WP_151908870.1">
    <property type="nucleotide sequence ID" value="NZ_CP033459.1"/>
</dbReference>
<proteinExistence type="predicted"/>